<organism evidence="3">
    <name type="scientific">Ixodes ricinus</name>
    <name type="common">Common tick</name>
    <name type="synonym">Acarus ricinus</name>
    <dbReference type="NCBI Taxonomy" id="34613"/>
    <lineage>
        <taxon>Eukaryota</taxon>
        <taxon>Metazoa</taxon>
        <taxon>Ecdysozoa</taxon>
        <taxon>Arthropoda</taxon>
        <taxon>Chelicerata</taxon>
        <taxon>Arachnida</taxon>
        <taxon>Acari</taxon>
        <taxon>Parasitiformes</taxon>
        <taxon>Ixodida</taxon>
        <taxon>Ixodoidea</taxon>
        <taxon>Ixodidae</taxon>
        <taxon>Ixodinae</taxon>
        <taxon>Ixodes</taxon>
    </lineage>
</organism>
<dbReference type="PANTHER" id="PTHR10219:SF25">
    <property type="entry name" value="PLECKSTRIN HOMOLOGY DOMAIN-CONTAINING FAMILY A MEMBER 8"/>
    <property type="match status" value="1"/>
</dbReference>
<dbReference type="EMBL" id="GEFM01003948">
    <property type="protein sequence ID" value="JAP71848.1"/>
    <property type="molecule type" value="mRNA"/>
</dbReference>
<evidence type="ECO:0000256" key="1">
    <source>
        <dbReference type="ARBA" id="ARBA00022448"/>
    </source>
</evidence>
<evidence type="ECO:0000259" key="2">
    <source>
        <dbReference type="Pfam" id="PF08718"/>
    </source>
</evidence>
<dbReference type="GO" id="GO:0005829">
    <property type="term" value="C:cytosol"/>
    <property type="evidence" value="ECO:0007669"/>
    <property type="project" value="TreeGrafter"/>
</dbReference>
<dbReference type="GO" id="GO:1902388">
    <property type="term" value="F:ceramide 1-phosphate transfer activity"/>
    <property type="evidence" value="ECO:0007669"/>
    <property type="project" value="TreeGrafter"/>
</dbReference>
<dbReference type="GO" id="GO:0016020">
    <property type="term" value="C:membrane"/>
    <property type="evidence" value="ECO:0007669"/>
    <property type="project" value="TreeGrafter"/>
</dbReference>
<dbReference type="InterPro" id="IPR014830">
    <property type="entry name" value="Glycolipid_transfer_prot_dom"/>
</dbReference>
<keyword evidence="1" id="KW-0813">Transport</keyword>
<dbReference type="GO" id="GO:1902387">
    <property type="term" value="F:ceramide 1-phosphate binding"/>
    <property type="evidence" value="ECO:0007669"/>
    <property type="project" value="TreeGrafter"/>
</dbReference>
<evidence type="ECO:0000313" key="3">
    <source>
        <dbReference type="EMBL" id="JAP71848.1"/>
    </source>
</evidence>
<dbReference type="FunFam" id="1.10.3520.10:FF:000001">
    <property type="entry name" value="Pleckstrin domain-containing family A member 8"/>
    <property type="match status" value="1"/>
</dbReference>
<reference evidence="3" key="1">
    <citation type="submission" date="2016-02" db="EMBL/GenBank/DDBJ databases">
        <title>RNAseq analyses of the midgut from blood- or serum-fed Ixodes ricinus ticks.</title>
        <authorList>
            <person name="Perner J."/>
            <person name="Provaznik J."/>
            <person name="Schrenkova J."/>
            <person name="Urbanova V."/>
            <person name="Ribeiro J.M."/>
            <person name="Kopacek P."/>
        </authorList>
    </citation>
    <scope>NUCLEOTIDE SEQUENCE</scope>
    <source>
        <tissue evidence="3">Gut</tissue>
    </source>
</reference>
<proteinExistence type="evidence at transcript level"/>
<name>A0A131Y016_IXORI</name>
<dbReference type="Gene3D" id="1.10.3520.10">
    <property type="entry name" value="Glycolipid transfer protein"/>
    <property type="match status" value="1"/>
</dbReference>
<dbReference type="Pfam" id="PF08718">
    <property type="entry name" value="GLTP"/>
    <property type="match status" value="1"/>
</dbReference>
<sequence length="238" mass="26242">MSDAANAAIDQDGPKVVKLGEAGRQVETFFSAMDHSFVELEMPERAIETQKFLDCCRSLLPVFNVLGATVFSPIKADIQGNIDKLNKQFSTDPAQFATLLNMVQKEVDEGKNALSGFATEALLWLKRALEFIVHLLREIHSGKESLTDCAGAAYGKTLKPHHNWLVRGIFAVATRAMPSMKAFQRDLAPTPQDAGHPAYTKQLFADCGQYIVALDAVLETINAFYRKHKLEEVAVCVS</sequence>
<protein>
    <submittedName>
        <fullName evidence="3">Putative glycolipid transfer protein</fullName>
    </submittedName>
</protein>
<dbReference type="PANTHER" id="PTHR10219">
    <property type="entry name" value="GLYCOLIPID TRANSFER PROTEIN-RELATED"/>
    <property type="match status" value="1"/>
</dbReference>
<dbReference type="AlphaFoldDB" id="A0A131Y016"/>
<feature type="domain" description="Glycolipid transfer protein" evidence="2">
    <location>
        <begin position="47"/>
        <end position="187"/>
    </location>
</feature>
<dbReference type="InterPro" id="IPR036497">
    <property type="entry name" value="GLTP_sf"/>
</dbReference>
<dbReference type="SUPFAM" id="SSF110004">
    <property type="entry name" value="Glycolipid transfer protein, GLTP"/>
    <property type="match status" value="1"/>
</dbReference>
<accession>A0A131Y016</accession>